<dbReference type="STRING" id="139420.A0A371CSJ3"/>
<dbReference type="Pfam" id="PF00724">
    <property type="entry name" value="Oxidored_FMN"/>
    <property type="match status" value="1"/>
</dbReference>
<dbReference type="InterPro" id="IPR013785">
    <property type="entry name" value="Aldolase_TIM"/>
</dbReference>
<dbReference type="GO" id="GO:0003959">
    <property type="term" value="F:NADPH dehydrogenase activity"/>
    <property type="evidence" value="ECO:0007669"/>
    <property type="project" value="InterPro"/>
</dbReference>
<evidence type="ECO:0000313" key="8">
    <source>
        <dbReference type="Proteomes" id="UP000256964"/>
    </source>
</evidence>
<evidence type="ECO:0000313" key="7">
    <source>
        <dbReference type="EMBL" id="RDX43260.1"/>
    </source>
</evidence>
<dbReference type="GO" id="GO:0010181">
    <property type="term" value="F:FMN binding"/>
    <property type="evidence" value="ECO:0007669"/>
    <property type="project" value="InterPro"/>
</dbReference>
<dbReference type="PANTHER" id="PTHR43303">
    <property type="entry name" value="NADPH DEHYDROGENASE C23G7.10C-RELATED"/>
    <property type="match status" value="1"/>
</dbReference>
<dbReference type="OrthoDB" id="72788at2759"/>
<keyword evidence="2" id="KW-0285">Flavoprotein</keyword>
<sequence>MSPQHNSPAANAPYFIPAQYPPAGTAFDPQPDGKPVPTLFQPIKIRGVEFQNRIWLSPMAQYSAENGVISPWLDAHIGGIVIRGPGLTFVEATAVSPEGRTSPDDPGIWTEEQARAWSRIVQFAHSQGQKIGIQLTHGGRKASTVPVFVAAGPIADEVVGGWPDDVWGPSEVPWSADYPKPKALTKNGIRRVVKAFVDASKHAVRAGFDVLEIHGAHGYLISSFLNPTSNKRTDEYGGSFENRIRFALEVVDAVRGVIPPTMPSFFRISATEWLEDVFPHEPSWRSEDTVKFAAVLAEHGVDLVDISSGASSPLARMPPLRNTAGYQVPFAAAVKQAHGDKILVSAVGAIVDGKFAQSVLDEGKADVVFVGRQFLKNPGVVWSFADDLGVELHHSRQFGWGFQGRPKSREKKN</sequence>
<dbReference type="PANTHER" id="PTHR43303:SF4">
    <property type="entry name" value="NADPH DEHYDROGENASE C23G7.10C-RELATED"/>
    <property type="match status" value="1"/>
</dbReference>
<dbReference type="GO" id="GO:0050661">
    <property type="term" value="F:NADP binding"/>
    <property type="evidence" value="ECO:0007669"/>
    <property type="project" value="InterPro"/>
</dbReference>
<name>A0A371CSJ3_9APHY</name>
<accession>A0A371CSJ3</accession>
<keyword evidence="3" id="KW-0288">FMN</keyword>
<dbReference type="EMBL" id="KZ857468">
    <property type="protein sequence ID" value="RDX43260.1"/>
    <property type="molecule type" value="Genomic_DNA"/>
</dbReference>
<dbReference type="SUPFAM" id="SSF51395">
    <property type="entry name" value="FMN-linked oxidoreductases"/>
    <property type="match status" value="1"/>
</dbReference>
<keyword evidence="8" id="KW-1185">Reference proteome</keyword>
<organism evidence="7 8">
    <name type="scientific">Lentinus brumalis</name>
    <dbReference type="NCBI Taxonomy" id="2498619"/>
    <lineage>
        <taxon>Eukaryota</taxon>
        <taxon>Fungi</taxon>
        <taxon>Dikarya</taxon>
        <taxon>Basidiomycota</taxon>
        <taxon>Agaricomycotina</taxon>
        <taxon>Agaricomycetes</taxon>
        <taxon>Polyporales</taxon>
        <taxon>Polyporaceae</taxon>
        <taxon>Lentinus</taxon>
    </lineage>
</organism>
<proteinExistence type="predicted"/>
<evidence type="ECO:0000256" key="4">
    <source>
        <dbReference type="ARBA" id="ARBA00022857"/>
    </source>
</evidence>
<evidence type="ECO:0000256" key="5">
    <source>
        <dbReference type="ARBA" id="ARBA00023002"/>
    </source>
</evidence>
<gene>
    <name evidence="7" type="ORF">OH76DRAFT_1234969</name>
</gene>
<dbReference type="Gene3D" id="3.20.20.70">
    <property type="entry name" value="Aldolase class I"/>
    <property type="match status" value="1"/>
</dbReference>
<dbReference type="Proteomes" id="UP000256964">
    <property type="component" value="Unassembled WGS sequence"/>
</dbReference>
<dbReference type="InterPro" id="IPR044152">
    <property type="entry name" value="YqjM-like"/>
</dbReference>
<evidence type="ECO:0000259" key="6">
    <source>
        <dbReference type="Pfam" id="PF00724"/>
    </source>
</evidence>
<keyword evidence="5" id="KW-0560">Oxidoreductase</keyword>
<feature type="domain" description="NADH:flavin oxidoreductase/NADH oxidase N-terminal" evidence="6">
    <location>
        <begin position="39"/>
        <end position="381"/>
    </location>
</feature>
<dbReference type="InterPro" id="IPR001155">
    <property type="entry name" value="OxRdtase_FMN_N"/>
</dbReference>
<evidence type="ECO:0000256" key="1">
    <source>
        <dbReference type="ARBA" id="ARBA00001917"/>
    </source>
</evidence>
<dbReference type="CDD" id="cd02932">
    <property type="entry name" value="OYE_YqiM_FMN"/>
    <property type="match status" value="1"/>
</dbReference>
<reference evidence="7 8" key="1">
    <citation type="journal article" date="2018" name="Biotechnol. Biofuels">
        <title>Integrative visual omics of the white-rot fungus Polyporus brumalis exposes the biotechnological potential of its oxidative enzymes for delignifying raw plant biomass.</title>
        <authorList>
            <person name="Miyauchi S."/>
            <person name="Rancon A."/>
            <person name="Drula E."/>
            <person name="Hage H."/>
            <person name="Chaduli D."/>
            <person name="Favel A."/>
            <person name="Grisel S."/>
            <person name="Henrissat B."/>
            <person name="Herpoel-Gimbert I."/>
            <person name="Ruiz-Duenas F.J."/>
            <person name="Chevret D."/>
            <person name="Hainaut M."/>
            <person name="Lin J."/>
            <person name="Wang M."/>
            <person name="Pangilinan J."/>
            <person name="Lipzen A."/>
            <person name="Lesage-Meessen L."/>
            <person name="Navarro D."/>
            <person name="Riley R."/>
            <person name="Grigoriev I.V."/>
            <person name="Zhou S."/>
            <person name="Raouche S."/>
            <person name="Rosso M.N."/>
        </authorList>
    </citation>
    <scope>NUCLEOTIDE SEQUENCE [LARGE SCALE GENOMIC DNA]</scope>
    <source>
        <strain evidence="7 8">BRFM 1820</strain>
    </source>
</reference>
<protein>
    <submittedName>
        <fullName evidence="7">FMN-linked oxidoreductase</fullName>
    </submittedName>
</protein>
<evidence type="ECO:0000256" key="3">
    <source>
        <dbReference type="ARBA" id="ARBA00022643"/>
    </source>
</evidence>
<keyword evidence="4" id="KW-0521">NADP</keyword>
<dbReference type="AlphaFoldDB" id="A0A371CSJ3"/>
<evidence type="ECO:0000256" key="2">
    <source>
        <dbReference type="ARBA" id="ARBA00022630"/>
    </source>
</evidence>
<comment type="cofactor">
    <cofactor evidence="1">
        <name>FMN</name>
        <dbReference type="ChEBI" id="CHEBI:58210"/>
    </cofactor>
</comment>